<gene>
    <name evidence="1" type="ORF">FH972_023758</name>
</gene>
<keyword evidence="2" id="KW-1185">Reference proteome</keyword>
<protein>
    <submittedName>
        <fullName evidence="1">Uncharacterized protein</fullName>
    </submittedName>
</protein>
<accession>A0A5N6KWW6</accession>
<evidence type="ECO:0000313" key="2">
    <source>
        <dbReference type="Proteomes" id="UP000327013"/>
    </source>
</evidence>
<comment type="caution">
    <text evidence="1">The sequence shown here is derived from an EMBL/GenBank/DDBJ whole genome shotgun (WGS) entry which is preliminary data.</text>
</comment>
<dbReference type="EMBL" id="VIBQ01000014">
    <property type="protein sequence ID" value="KAB8349743.1"/>
    <property type="molecule type" value="Genomic_DNA"/>
</dbReference>
<organism evidence="1 2">
    <name type="scientific">Carpinus fangiana</name>
    <dbReference type="NCBI Taxonomy" id="176857"/>
    <lineage>
        <taxon>Eukaryota</taxon>
        <taxon>Viridiplantae</taxon>
        <taxon>Streptophyta</taxon>
        <taxon>Embryophyta</taxon>
        <taxon>Tracheophyta</taxon>
        <taxon>Spermatophyta</taxon>
        <taxon>Magnoliopsida</taxon>
        <taxon>eudicotyledons</taxon>
        <taxon>Gunneridae</taxon>
        <taxon>Pentapetalae</taxon>
        <taxon>rosids</taxon>
        <taxon>fabids</taxon>
        <taxon>Fagales</taxon>
        <taxon>Betulaceae</taxon>
        <taxon>Carpinus</taxon>
    </lineage>
</organism>
<proteinExistence type="predicted"/>
<name>A0A5N6KWW6_9ROSI</name>
<evidence type="ECO:0000313" key="1">
    <source>
        <dbReference type="EMBL" id="KAB8349743.1"/>
    </source>
</evidence>
<sequence>MTAQEPDYLTGNPAAINAFIDKFDIADMDWSSFHRPFCLTAMSPWFPLNVRSRVSSYSHALHLSSNPNKCPN</sequence>
<dbReference type="OrthoDB" id="413953at2759"/>
<dbReference type="AlphaFoldDB" id="A0A5N6KWW6"/>
<dbReference type="Proteomes" id="UP000327013">
    <property type="component" value="Unassembled WGS sequence"/>
</dbReference>
<reference evidence="1 2" key="1">
    <citation type="submission" date="2019-06" db="EMBL/GenBank/DDBJ databases">
        <title>A chromosomal-level reference genome of Carpinus fangiana (Coryloideae, Betulaceae).</title>
        <authorList>
            <person name="Yang X."/>
            <person name="Wang Z."/>
            <person name="Zhang L."/>
            <person name="Hao G."/>
            <person name="Liu J."/>
            <person name="Yang Y."/>
        </authorList>
    </citation>
    <scope>NUCLEOTIDE SEQUENCE [LARGE SCALE GENOMIC DNA]</scope>
    <source>
        <strain evidence="1">Cfa_2016G</strain>
        <tissue evidence="1">Leaf</tissue>
    </source>
</reference>